<feature type="transmembrane region" description="Helical" evidence="1">
    <location>
        <begin position="12"/>
        <end position="30"/>
    </location>
</feature>
<comment type="caution">
    <text evidence="3">The sequence shown here is derived from an EMBL/GenBank/DDBJ whole genome shotgun (WGS) entry which is preliminary data.</text>
</comment>
<reference evidence="3 4" key="1">
    <citation type="submission" date="2019-02" db="EMBL/GenBank/DDBJ databases">
        <authorList>
            <person name="Goldberg S.R."/>
            <person name="Haltli B.A."/>
            <person name="Correa H."/>
            <person name="Russell K.G."/>
        </authorList>
    </citation>
    <scope>NUCLEOTIDE SEQUENCE [LARGE SCALE GENOMIC DNA]</scope>
    <source>
        <strain evidence="3 4">JCM 16186</strain>
    </source>
</reference>
<gene>
    <name evidence="3" type="ORF">E1163_09255</name>
</gene>
<evidence type="ECO:0000256" key="1">
    <source>
        <dbReference type="SAM" id="Phobius"/>
    </source>
</evidence>
<evidence type="ECO:0000313" key="3">
    <source>
        <dbReference type="EMBL" id="MTI25126.1"/>
    </source>
</evidence>
<protein>
    <recommendedName>
        <fullName evidence="2">Chemotaxis methyl-accepting receptor HlyB-like 4HB MCP domain-containing protein</fullName>
    </recommendedName>
</protein>
<keyword evidence="1" id="KW-0472">Membrane</keyword>
<keyword evidence="1" id="KW-1133">Transmembrane helix</keyword>
<evidence type="ECO:0000259" key="2">
    <source>
        <dbReference type="Pfam" id="PF12729"/>
    </source>
</evidence>
<organism evidence="3 4">
    <name type="scientific">Fulvivirga kasyanovii</name>
    <dbReference type="NCBI Taxonomy" id="396812"/>
    <lineage>
        <taxon>Bacteria</taxon>
        <taxon>Pseudomonadati</taxon>
        <taxon>Bacteroidota</taxon>
        <taxon>Cytophagia</taxon>
        <taxon>Cytophagales</taxon>
        <taxon>Fulvivirgaceae</taxon>
        <taxon>Fulvivirga</taxon>
    </lineage>
</organism>
<proteinExistence type="predicted"/>
<dbReference type="InterPro" id="IPR024478">
    <property type="entry name" value="HlyB_4HB_MCP"/>
</dbReference>
<dbReference type="Proteomes" id="UP000798808">
    <property type="component" value="Unassembled WGS sequence"/>
</dbReference>
<keyword evidence="1" id="KW-0812">Transmembrane</keyword>
<dbReference type="Pfam" id="PF12729">
    <property type="entry name" value="4HB_MCP_1"/>
    <property type="match status" value="1"/>
</dbReference>
<feature type="domain" description="Chemotaxis methyl-accepting receptor HlyB-like 4HB MCP" evidence="2">
    <location>
        <begin position="11"/>
        <end position="129"/>
    </location>
</feature>
<dbReference type="EMBL" id="SMLW01000486">
    <property type="protein sequence ID" value="MTI25126.1"/>
    <property type="molecule type" value="Genomic_DNA"/>
</dbReference>
<evidence type="ECO:0000313" key="4">
    <source>
        <dbReference type="Proteomes" id="UP000798808"/>
    </source>
</evidence>
<feature type="transmembrane region" description="Helical" evidence="1">
    <location>
        <begin position="174"/>
        <end position="192"/>
    </location>
</feature>
<accession>A0ABW9RMB2</accession>
<dbReference type="RefSeq" id="WP_155171161.1">
    <property type="nucleotide sequence ID" value="NZ_BAAAFL010000012.1"/>
</dbReference>
<keyword evidence="4" id="KW-1185">Reference proteome</keyword>
<sequence length="208" mass="23959">MKWTYQIAQKSKAALGLGIIFFIMLITSIVDKSHFSALQKAFTSVYEDRLMVENYIYKLSDIFNQKKILIEKDSKAVSQFDDDIQQLIVQYEQTRLTPDEAIYFGRLKTDIQQLKSLEHRYISAPEQGLISSIEQEHISISSNLKLLSDIQLTETRRILKTSDQLIASSNFNSYLEICSLIVIGLLIQALIYSSKSIKPKFRQKSHLN</sequence>
<name>A0ABW9RMB2_9BACT</name>